<dbReference type="Pfam" id="PF00756">
    <property type="entry name" value="Esterase"/>
    <property type="match status" value="1"/>
</dbReference>
<dbReference type="SUPFAM" id="SSF53474">
    <property type="entry name" value="alpha/beta-Hydrolases"/>
    <property type="match status" value="1"/>
</dbReference>
<evidence type="ECO:0008006" key="4">
    <source>
        <dbReference type="Google" id="ProtNLM"/>
    </source>
</evidence>
<sequence>MRRPQRPAPARLGTALILAAVACLAACTTGSDEPTITKDHPETSGVEELPELTDTPGITVTDVQRHSDRTFGITYDTPSIHPEATFGGLSVYITLPQGYTASEHDYSTLYLLHGGGDGRAHNWYEHGRVEQAEKDLIMVMPEGGKVGWYTDWIDQETYAQNWMTHHLDELIPFVEANLRTHSERQGRAIAGLSMGGFGAVNYAQERPELFASVSSFSGALDLSNAAVRATITQQSLSHGMPMFGSFGTPFIGPEQRWDENNPVLRAETLENTQVNLYAGEGLRPGDVDLAGIDIQGEALGAEASGVVEWVVAQTTEQLHTALEEAGIEHHYWMYGAPEPDCDGGHNWPCWRFALADALPRIHAVLLD</sequence>
<feature type="signal peptide" evidence="1">
    <location>
        <begin position="1"/>
        <end position="25"/>
    </location>
</feature>
<dbReference type="GO" id="GO:0016747">
    <property type="term" value="F:acyltransferase activity, transferring groups other than amino-acyl groups"/>
    <property type="evidence" value="ECO:0007669"/>
    <property type="project" value="TreeGrafter"/>
</dbReference>
<dbReference type="AlphaFoldDB" id="A0A895XIR2"/>
<keyword evidence="1" id="KW-0732">Signal</keyword>
<dbReference type="Proteomes" id="UP000662939">
    <property type="component" value="Chromosome"/>
</dbReference>
<dbReference type="InterPro" id="IPR050583">
    <property type="entry name" value="Mycobacterial_A85_antigen"/>
</dbReference>
<dbReference type="RefSeq" id="WP_213171227.1">
    <property type="nucleotide sequence ID" value="NZ_CP070496.1"/>
</dbReference>
<dbReference type="Gene3D" id="3.40.50.1820">
    <property type="entry name" value="alpha/beta hydrolase"/>
    <property type="match status" value="1"/>
</dbReference>
<dbReference type="PANTHER" id="PTHR48098">
    <property type="entry name" value="ENTEROCHELIN ESTERASE-RELATED"/>
    <property type="match status" value="1"/>
</dbReference>
<evidence type="ECO:0000313" key="3">
    <source>
        <dbReference type="Proteomes" id="UP000662939"/>
    </source>
</evidence>
<proteinExistence type="predicted"/>
<dbReference type="KEGG" id="nav:JQS30_15945"/>
<name>A0A895XIR2_9ACTN</name>
<organism evidence="2 3">
    <name type="scientific">Natronoglycomyces albus</name>
    <dbReference type="NCBI Taxonomy" id="2811108"/>
    <lineage>
        <taxon>Bacteria</taxon>
        <taxon>Bacillati</taxon>
        <taxon>Actinomycetota</taxon>
        <taxon>Actinomycetes</taxon>
        <taxon>Glycomycetales</taxon>
        <taxon>Glycomycetaceae</taxon>
        <taxon>Natronoglycomyces</taxon>
    </lineage>
</organism>
<reference evidence="2" key="1">
    <citation type="submission" date="2021-02" db="EMBL/GenBank/DDBJ databases">
        <title>Natronoglycomyces albus gen. nov., sp. nov, a haloalkaliphilic actinobacterium from a soda solonchak soil.</title>
        <authorList>
            <person name="Sorokin D.Y."/>
            <person name="Khijniak T.V."/>
            <person name="Zakharycheva A.P."/>
            <person name="Boueva O.V."/>
            <person name="Ariskina E.V."/>
            <person name="Hahnke R.L."/>
            <person name="Bunk B."/>
            <person name="Sproer C."/>
            <person name="Schumann P."/>
            <person name="Evtushenko L.I."/>
            <person name="Kublanov I.V."/>
        </authorList>
    </citation>
    <scope>NUCLEOTIDE SEQUENCE</scope>
    <source>
        <strain evidence="2">DSM 106290</strain>
    </source>
</reference>
<keyword evidence="3" id="KW-1185">Reference proteome</keyword>
<accession>A0A895XIR2</accession>
<evidence type="ECO:0000256" key="1">
    <source>
        <dbReference type="SAM" id="SignalP"/>
    </source>
</evidence>
<evidence type="ECO:0000313" key="2">
    <source>
        <dbReference type="EMBL" id="QSB05224.1"/>
    </source>
</evidence>
<dbReference type="EMBL" id="CP070496">
    <property type="protein sequence ID" value="QSB05224.1"/>
    <property type="molecule type" value="Genomic_DNA"/>
</dbReference>
<protein>
    <recommendedName>
        <fullName evidence="4">Esterase</fullName>
    </recommendedName>
</protein>
<dbReference type="InterPro" id="IPR029058">
    <property type="entry name" value="AB_hydrolase_fold"/>
</dbReference>
<dbReference type="PROSITE" id="PS51257">
    <property type="entry name" value="PROKAR_LIPOPROTEIN"/>
    <property type="match status" value="1"/>
</dbReference>
<dbReference type="InterPro" id="IPR000801">
    <property type="entry name" value="Esterase-like"/>
</dbReference>
<feature type="chain" id="PRO_5038449184" description="Esterase" evidence="1">
    <location>
        <begin position="26"/>
        <end position="367"/>
    </location>
</feature>
<gene>
    <name evidence="2" type="ORF">JQS30_15945</name>
</gene>
<dbReference type="PANTHER" id="PTHR48098:SF1">
    <property type="entry name" value="DIACYLGLYCEROL ACYLTRANSFERASE_MYCOLYLTRANSFERASE AG85A"/>
    <property type="match status" value="1"/>
</dbReference>